<proteinExistence type="predicted"/>
<evidence type="ECO:0000313" key="1">
    <source>
        <dbReference type="EMBL" id="CAA7397911.1"/>
    </source>
</evidence>
<sequence length="93" mass="10742">MRSKLLILGRLKMRLREGLKHYPHEMIWAWLAKQNRREIKTWSIAFSCPRSSWRSDYLECIKIVMDQASLGLGLGHNEVSGSCPTPHKGQLPP</sequence>
<name>A0A7I8KJS3_SPIIN</name>
<organism evidence="1 2">
    <name type="scientific">Spirodela intermedia</name>
    <name type="common">Intermediate duckweed</name>
    <dbReference type="NCBI Taxonomy" id="51605"/>
    <lineage>
        <taxon>Eukaryota</taxon>
        <taxon>Viridiplantae</taxon>
        <taxon>Streptophyta</taxon>
        <taxon>Embryophyta</taxon>
        <taxon>Tracheophyta</taxon>
        <taxon>Spermatophyta</taxon>
        <taxon>Magnoliopsida</taxon>
        <taxon>Liliopsida</taxon>
        <taxon>Araceae</taxon>
        <taxon>Lemnoideae</taxon>
        <taxon>Spirodela</taxon>
    </lineage>
</organism>
<gene>
    <name evidence="1" type="ORF">SI8410_06008576</name>
</gene>
<accession>A0A7I8KJS3</accession>
<reference evidence="1" key="1">
    <citation type="submission" date="2020-02" db="EMBL/GenBank/DDBJ databases">
        <authorList>
            <person name="Scholz U."/>
            <person name="Mascher M."/>
            <person name="Fiebig A."/>
        </authorList>
    </citation>
    <scope>NUCLEOTIDE SEQUENCE</scope>
</reference>
<dbReference type="Proteomes" id="UP000663760">
    <property type="component" value="Chromosome 6"/>
</dbReference>
<evidence type="ECO:0000313" key="2">
    <source>
        <dbReference type="Proteomes" id="UP000663760"/>
    </source>
</evidence>
<dbReference type="AlphaFoldDB" id="A0A7I8KJS3"/>
<protein>
    <submittedName>
        <fullName evidence="1">Uncharacterized protein</fullName>
    </submittedName>
</protein>
<dbReference type="EMBL" id="LR746269">
    <property type="protein sequence ID" value="CAA7397911.1"/>
    <property type="molecule type" value="Genomic_DNA"/>
</dbReference>
<keyword evidence="2" id="KW-1185">Reference proteome</keyword>